<proteinExistence type="predicted"/>
<dbReference type="AlphaFoldDB" id="A0AAE0TBC4"/>
<name>A0AAE0TBC4_9BIVA</name>
<accession>A0AAE0TBC4</accession>
<gene>
    <name evidence="1" type="ORF">CHS0354_008876</name>
</gene>
<dbReference type="EMBL" id="JAEAOA010000583">
    <property type="protein sequence ID" value="KAK3607191.1"/>
    <property type="molecule type" value="Genomic_DNA"/>
</dbReference>
<dbReference type="Proteomes" id="UP001195483">
    <property type="component" value="Unassembled WGS sequence"/>
</dbReference>
<evidence type="ECO:0000313" key="2">
    <source>
        <dbReference type="Proteomes" id="UP001195483"/>
    </source>
</evidence>
<reference evidence="1" key="1">
    <citation type="journal article" date="2021" name="Genome Biol. Evol.">
        <title>A High-Quality Reference Genome for a Parasitic Bivalve with Doubly Uniparental Inheritance (Bivalvia: Unionida).</title>
        <authorList>
            <person name="Smith C.H."/>
        </authorList>
    </citation>
    <scope>NUCLEOTIDE SEQUENCE</scope>
    <source>
        <strain evidence="1">CHS0354</strain>
    </source>
</reference>
<protein>
    <submittedName>
        <fullName evidence="1">Uncharacterized protein</fullName>
    </submittedName>
</protein>
<keyword evidence="2" id="KW-1185">Reference proteome</keyword>
<evidence type="ECO:0000313" key="1">
    <source>
        <dbReference type="EMBL" id="KAK3607191.1"/>
    </source>
</evidence>
<reference evidence="1" key="2">
    <citation type="journal article" date="2021" name="Genome Biol. Evol.">
        <title>Developing a high-quality reference genome for a parasitic bivalve with doubly uniparental inheritance (Bivalvia: Unionida).</title>
        <authorList>
            <person name="Smith C.H."/>
        </authorList>
    </citation>
    <scope>NUCLEOTIDE SEQUENCE</scope>
    <source>
        <strain evidence="1">CHS0354</strain>
        <tissue evidence="1">Mantle</tissue>
    </source>
</reference>
<comment type="caution">
    <text evidence="1">The sequence shown here is derived from an EMBL/GenBank/DDBJ whole genome shotgun (WGS) entry which is preliminary data.</text>
</comment>
<sequence>MAAYHMSSKTTLYNTGDRDYLFNSFSIYLVGKESRSIELSYRCNIELVLNKDKIQKPPMFSDFLL</sequence>
<reference evidence="1" key="3">
    <citation type="submission" date="2023-05" db="EMBL/GenBank/DDBJ databases">
        <authorList>
            <person name="Smith C.H."/>
        </authorList>
    </citation>
    <scope>NUCLEOTIDE SEQUENCE</scope>
    <source>
        <strain evidence="1">CHS0354</strain>
        <tissue evidence="1">Mantle</tissue>
    </source>
</reference>
<feature type="non-terminal residue" evidence="1">
    <location>
        <position position="65"/>
    </location>
</feature>
<organism evidence="1 2">
    <name type="scientific">Potamilus streckersoni</name>
    <dbReference type="NCBI Taxonomy" id="2493646"/>
    <lineage>
        <taxon>Eukaryota</taxon>
        <taxon>Metazoa</taxon>
        <taxon>Spiralia</taxon>
        <taxon>Lophotrochozoa</taxon>
        <taxon>Mollusca</taxon>
        <taxon>Bivalvia</taxon>
        <taxon>Autobranchia</taxon>
        <taxon>Heteroconchia</taxon>
        <taxon>Palaeoheterodonta</taxon>
        <taxon>Unionida</taxon>
        <taxon>Unionoidea</taxon>
        <taxon>Unionidae</taxon>
        <taxon>Ambleminae</taxon>
        <taxon>Lampsilini</taxon>
        <taxon>Potamilus</taxon>
    </lineage>
</organism>